<dbReference type="PROSITE" id="PS50987">
    <property type="entry name" value="HTH_ARSR_2"/>
    <property type="match status" value="1"/>
</dbReference>
<dbReference type="CDD" id="cd00090">
    <property type="entry name" value="HTH_ARSR"/>
    <property type="match status" value="1"/>
</dbReference>
<evidence type="ECO:0000256" key="2">
    <source>
        <dbReference type="ARBA" id="ARBA00023125"/>
    </source>
</evidence>
<dbReference type="RefSeq" id="WP_110042228.1">
    <property type="nucleotide sequence ID" value="NZ_CP054613.1"/>
</dbReference>
<keyword evidence="3" id="KW-0804">Transcription</keyword>
<dbReference type="EMBL" id="QGTQ01000001">
    <property type="protein sequence ID" value="PWW08715.1"/>
    <property type="molecule type" value="Genomic_DNA"/>
</dbReference>
<dbReference type="PANTHER" id="PTHR43132:SF6">
    <property type="entry name" value="HTH-TYPE TRANSCRIPTIONAL REPRESSOR CZRA"/>
    <property type="match status" value="1"/>
</dbReference>
<protein>
    <submittedName>
        <fullName evidence="5">DNA-binding transcriptional ArsR family regulator</fullName>
    </submittedName>
</protein>
<dbReference type="InterPro" id="IPR001845">
    <property type="entry name" value="HTH_ArsR_DNA-bd_dom"/>
</dbReference>
<keyword evidence="1" id="KW-0805">Transcription regulation</keyword>
<evidence type="ECO:0000313" key="6">
    <source>
        <dbReference type="Proteomes" id="UP000246635"/>
    </source>
</evidence>
<sequence length="97" mass="11295">MTIKQSTVDDDKRALAFKALSEKKRIEIVRYLQEQPDHNSCGEIARAMGMDKSNVTYHLKIMYDADLIRYVREGQNKKIFLEDNQFKAILPGFLETL</sequence>
<name>A0A2V2Z0W7_9BACL</name>
<dbReference type="NCBIfam" id="NF033788">
    <property type="entry name" value="HTH_metalloreg"/>
    <property type="match status" value="1"/>
</dbReference>
<evidence type="ECO:0000256" key="1">
    <source>
        <dbReference type="ARBA" id="ARBA00023015"/>
    </source>
</evidence>
<accession>A0A2V2Z0W7</accession>
<reference evidence="5 6" key="1">
    <citation type="submission" date="2018-05" db="EMBL/GenBank/DDBJ databases">
        <title>Genomic Encyclopedia of Type Strains, Phase III (KMG-III): the genomes of soil and plant-associated and newly described type strains.</title>
        <authorList>
            <person name="Whitman W."/>
        </authorList>
    </citation>
    <scope>NUCLEOTIDE SEQUENCE [LARGE SCALE GENOMIC DNA]</scope>
    <source>
        <strain evidence="5 6">CECT 5696</strain>
    </source>
</reference>
<evidence type="ECO:0000256" key="3">
    <source>
        <dbReference type="ARBA" id="ARBA00023163"/>
    </source>
</evidence>
<proteinExistence type="predicted"/>
<dbReference type="GO" id="GO:0003677">
    <property type="term" value="F:DNA binding"/>
    <property type="evidence" value="ECO:0007669"/>
    <property type="project" value="UniProtKB-KW"/>
</dbReference>
<dbReference type="SMART" id="SM00418">
    <property type="entry name" value="HTH_ARSR"/>
    <property type="match status" value="1"/>
</dbReference>
<keyword evidence="2 5" id="KW-0238">DNA-binding</keyword>
<dbReference type="PANTHER" id="PTHR43132">
    <property type="entry name" value="ARSENICAL RESISTANCE OPERON REPRESSOR ARSR-RELATED"/>
    <property type="match status" value="1"/>
</dbReference>
<dbReference type="Pfam" id="PF12840">
    <property type="entry name" value="HTH_20"/>
    <property type="match status" value="1"/>
</dbReference>
<dbReference type="Gene3D" id="1.10.10.10">
    <property type="entry name" value="Winged helix-like DNA-binding domain superfamily/Winged helix DNA-binding domain"/>
    <property type="match status" value="1"/>
</dbReference>
<organism evidence="5 6">
    <name type="scientific">Paenibacillus cellulosilyticus</name>
    <dbReference type="NCBI Taxonomy" id="375489"/>
    <lineage>
        <taxon>Bacteria</taxon>
        <taxon>Bacillati</taxon>
        <taxon>Bacillota</taxon>
        <taxon>Bacilli</taxon>
        <taxon>Bacillales</taxon>
        <taxon>Paenibacillaceae</taxon>
        <taxon>Paenibacillus</taxon>
    </lineage>
</organism>
<comment type="caution">
    <text evidence="5">The sequence shown here is derived from an EMBL/GenBank/DDBJ whole genome shotgun (WGS) entry which is preliminary data.</text>
</comment>
<dbReference type="OrthoDB" id="9794330at2"/>
<dbReference type="Proteomes" id="UP000246635">
    <property type="component" value="Unassembled WGS sequence"/>
</dbReference>
<dbReference type="PRINTS" id="PR00778">
    <property type="entry name" value="HTHARSR"/>
</dbReference>
<dbReference type="InterPro" id="IPR036390">
    <property type="entry name" value="WH_DNA-bd_sf"/>
</dbReference>
<keyword evidence="6" id="KW-1185">Reference proteome</keyword>
<gene>
    <name evidence="5" type="ORF">DFQ01_101441</name>
</gene>
<feature type="domain" description="HTH arsR-type" evidence="4">
    <location>
        <begin position="5"/>
        <end position="97"/>
    </location>
</feature>
<dbReference type="InterPro" id="IPR036388">
    <property type="entry name" value="WH-like_DNA-bd_sf"/>
</dbReference>
<dbReference type="InterPro" id="IPR011991">
    <property type="entry name" value="ArsR-like_HTH"/>
</dbReference>
<evidence type="ECO:0000313" key="5">
    <source>
        <dbReference type="EMBL" id="PWW08715.1"/>
    </source>
</evidence>
<dbReference type="InterPro" id="IPR051011">
    <property type="entry name" value="Metal_resp_trans_reg"/>
</dbReference>
<dbReference type="GO" id="GO:0003700">
    <property type="term" value="F:DNA-binding transcription factor activity"/>
    <property type="evidence" value="ECO:0007669"/>
    <property type="project" value="InterPro"/>
</dbReference>
<dbReference type="AlphaFoldDB" id="A0A2V2Z0W7"/>
<dbReference type="SUPFAM" id="SSF46785">
    <property type="entry name" value="Winged helix' DNA-binding domain"/>
    <property type="match status" value="1"/>
</dbReference>
<evidence type="ECO:0000259" key="4">
    <source>
        <dbReference type="PROSITE" id="PS50987"/>
    </source>
</evidence>